<dbReference type="RefSeq" id="WP_309810452.1">
    <property type="nucleotide sequence ID" value="NZ_JBDXMX010000007.1"/>
</dbReference>
<organism evidence="10 11">
    <name type="scientific">Citricoccus nitrophenolicus</name>
    <dbReference type="NCBI Taxonomy" id="863575"/>
    <lineage>
        <taxon>Bacteria</taxon>
        <taxon>Bacillati</taxon>
        <taxon>Actinomycetota</taxon>
        <taxon>Actinomycetes</taxon>
        <taxon>Micrococcales</taxon>
        <taxon>Micrococcaceae</taxon>
        <taxon>Citricoccus</taxon>
    </lineage>
</organism>
<evidence type="ECO:0000256" key="2">
    <source>
        <dbReference type="ARBA" id="ARBA00022679"/>
    </source>
</evidence>
<dbReference type="InterPro" id="IPR011994">
    <property type="entry name" value="Cytidylate_kinase_dom"/>
</dbReference>
<keyword evidence="2 8" id="KW-0808">Transferase</keyword>
<keyword evidence="8" id="KW-0963">Cytoplasm</keyword>
<comment type="subcellular location">
    <subcellularLocation>
        <location evidence="8">Cytoplasm</location>
    </subcellularLocation>
</comment>
<dbReference type="HAMAP" id="MF_00238">
    <property type="entry name" value="Cytidyl_kinase_type1"/>
    <property type="match status" value="1"/>
</dbReference>
<dbReference type="CDD" id="cd02020">
    <property type="entry name" value="CMPK"/>
    <property type="match status" value="1"/>
</dbReference>
<evidence type="ECO:0000256" key="4">
    <source>
        <dbReference type="ARBA" id="ARBA00022777"/>
    </source>
</evidence>
<dbReference type="EMBL" id="JBDXMX010000007">
    <property type="protein sequence ID" value="MEO9248817.1"/>
    <property type="molecule type" value="Genomic_DNA"/>
</dbReference>
<evidence type="ECO:0000256" key="5">
    <source>
        <dbReference type="ARBA" id="ARBA00022840"/>
    </source>
</evidence>
<evidence type="ECO:0000259" key="9">
    <source>
        <dbReference type="Pfam" id="PF02224"/>
    </source>
</evidence>
<evidence type="ECO:0000256" key="7">
    <source>
        <dbReference type="ARBA" id="ARBA00048478"/>
    </source>
</evidence>
<evidence type="ECO:0000256" key="3">
    <source>
        <dbReference type="ARBA" id="ARBA00022741"/>
    </source>
</evidence>
<name>A0ABV0IMR5_9MICC</name>
<keyword evidence="11" id="KW-1185">Reference proteome</keyword>
<comment type="similarity">
    <text evidence="1 8">Belongs to the cytidylate kinase family. Type 1 subfamily.</text>
</comment>
<dbReference type="Gene3D" id="3.40.50.300">
    <property type="entry name" value="P-loop containing nucleotide triphosphate hydrolases"/>
    <property type="match status" value="1"/>
</dbReference>
<reference evidence="10 11" key="1">
    <citation type="submission" date="2024-05" db="EMBL/GenBank/DDBJ databases">
        <authorList>
            <person name="Yi C."/>
        </authorList>
    </citation>
    <scope>NUCLEOTIDE SEQUENCE [LARGE SCALE GENOMIC DNA]</scope>
    <source>
        <strain evidence="10 11">XS13</strain>
    </source>
</reference>
<comment type="catalytic activity">
    <reaction evidence="7 8">
        <text>CMP + ATP = CDP + ADP</text>
        <dbReference type="Rhea" id="RHEA:11600"/>
        <dbReference type="ChEBI" id="CHEBI:30616"/>
        <dbReference type="ChEBI" id="CHEBI:58069"/>
        <dbReference type="ChEBI" id="CHEBI:60377"/>
        <dbReference type="ChEBI" id="CHEBI:456216"/>
        <dbReference type="EC" id="2.7.4.25"/>
    </reaction>
</comment>
<accession>A0ABV0IMR5</accession>
<dbReference type="Proteomes" id="UP001484097">
    <property type="component" value="Unassembled WGS sequence"/>
</dbReference>
<dbReference type="NCBIfam" id="TIGR00017">
    <property type="entry name" value="cmk"/>
    <property type="match status" value="1"/>
</dbReference>
<dbReference type="SUPFAM" id="SSF52540">
    <property type="entry name" value="P-loop containing nucleoside triphosphate hydrolases"/>
    <property type="match status" value="1"/>
</dbReference>
<keyword evidence="5 8" id="KW-0067">ATP-binding</keyword>
<evidence type="ECO:0000256" key="6">
    <source>
        <dbReference type="ARBA" id="ARBA00047615"/>
    </source>
</evidence>
<evidence type="ECO:0000313" key="11">
    <source>
        <dbReference type="Proteomes" id="UP001484097"/>
    </source>
</evidence>
<keyword evidence="3 8" id="KW-0547">Nucleotide-binding</keyword>
<evidence type="ECO:0000256" key="1">
    <source>
        <dbReference type="ARBA" id="ARBA00009427"/>
    </source>
</evidence>
<dbReference type="GO" id="GO:0016301">
    <property type="term" value="F:kinase activity"/>
    <property type="evidence" value="ECO:0007669"/>
    <property type="project" value="UniProtKB-KW"/>
</dbReference>
<dbReference type="InterPro" id="IPR003136">
    <property type="entry name" value="Cytidylate_kin"/>
</dbReference>
<evidence type="ECO:0000313" key="10">
    <source>
        <dbReference type="EMBL" id="MEO9248817.1"/>
    </source>
</evidence>
<evidence type="ECO:0000256" key="8">
    <source>
        <dbReference type="HAMAP-Rule" id="MF_00238"/>
    </source>
</evidence>
<comment type="catalytic activity">
    <reaction evidence="6 8">
        <text>dCMP + ATP = dCDP + ADP</text>
        <dbReference type="Rhea" id="RHEA:25094"/>
        <dbReference type="ChEBI" id="CHEBI:30616"/>
        <dbReference type="ChEBI" id="CHEBI:57566"/>
        <dbReference type="ChEBI" id="CHEBI:58593"/>
        <dbReference type="ChEBI" id="CHEBI:456216"/>
        <dbReference type="EC" id="2.7.4.25"/>
    </reaction>
</comment>
<feature type="domain" description="Cytidylate kinase" evidence="9">
    <location>
        <begin position="20"/>
        <end position="228"/>
    </location>
</feature>
<comment type="caution">
    <text evidence="10">The sequence shown here is derived from an EMBL/GenBank/DDBJ whole genome shotgun (WGS) entry which is preliminary data.</text>
</comment>
<sequence length="248" mass="26198">MAGSTTHQATAKDREARLVVAVDGPSGSGKSSVSREIARRLGAVYLDTGAMYRAVAWHCRSQGVLDDPEAVVAAVQNIDLALSVDPDVERVVVGTEDITEAIREPGISAVVSVVATNRAVRELLVARQRAEIDGHRRIVAEGRDITTVVAPDADARILLTASAEARTARRSAQLGGTVDATALAEQVSGRDARDSSVVDFMTPGEGVGLVDSTELDFPATIQAMLAEVDRQQAVNHPNHPNHPEGDRA</sequence>
<protein>
    <recommendedName>
        <fullName evidence="8">Cytidylate kinase</fullName>
        <shortName evidence="8">CK</shortName>
        <ecNumber evidence="8">2.7.4.25</ecNumber>
    </recommendedName>
    <alternativeName>
        <fullName evidence="8">Cytidine monophosphate kinase</fullName>
        <shortName evidence="8">CMP kinase</shortName>
    </alternativeName>
</protein>
<dbReference type="EC" id="2.7.4.25" evidence="8"/>
<dbReference type="InterPro" id="IPR027417">
    <property type="entry name" value="P-loop_NTPase"/>
</dbReference>
<gene>
    <name evidence="8 10" type="primary">cmk</name>
    <name evidence="10" type="ORF">ABDK96_14115</name>
</gene>
<keyword evidence="4 8" id="KW-0418">Kinase</keyword>
<dbReference type="Pfam" id="PF02224">
    <property type="entry name" value="Cytidylate_kin"/>
    <property type="match status" value="1"/>
</dbReference>
<feature type="binding site" evidence="8">
    <location>
        <begin position="24"/>
        <end position="32"/>
    </location>
    <ligand>
        <name>ATP</name>
        <dbReference type="ChEBI" id="CHEBI:30616"/>
    </ligand>
</feature>
<proteinExistence type="inferred from homology"/>